<organism evidence="2 3">
    <name type="scientific">Kitasatospora viridis</name>
    <dbReference type="NCBI Taxonomy" id="281105"/>
    <lineage>
        <taxon>Bacteria</taxon>
        <taxon>Bacillati</taxon>
        <taxon>Actinomycetota</taxon>
        <taxon>Actinomycetes</taxon>
        <taxon>Kitasatosporales</taxon>
        <taxon>Streptomycetaceae</taxon>
        <taxon>Kitasatospora</taxon>
    </lineage>
</organism>
<keyword evidence="3" id="KW-1185">Reference proteome</keyword>
<dbReference type="AlphaFoldDB" id="A0A561UKQ0"/>
<dbReference type="EMBL" id="VIWT01000001">
    <property type="protein sequence ID" value="TWF99940.1"/>
    <property type="molecule type" value="Genomic_DNA"/>
</dbReference>
<evidence type="ECO:0000313" key="2">
    <source>
        <dbReference type="EMBL" id="TWF99940.1"/>
    </source>
</evidence>
<feature type="region of interest" description="Disordered" evidence="1">
    <location>
        <begin position="63"/>
        <end position="87"/>
    </location>
</feature>
<proteinExistence type="predicted"/>
<accession>A0A561UKQ0</accession>
<gene>
    <name evidence="2" type="ORF">FHX73_113800</name>
</gene>
<reference evidence="2 3" key="1">
    <citation type="submission" date="2019-06" db="EMBL/GenBank/DDBJ databases">
        <title>Sequencing the genomes of 1000 actinobacteria strains.</title>
        <authorList>
            <person name="Klenk H.-P."/>
        </authorList>
    </citation>
    <scope>NUCLEOTIDE SEQUENCE [LARGE SCALE GENOMIC DNA]</scope>
    <source>
        <strain evidence="2 3">DSM 44826</strain>
    </source>
</reference>
<dbReference type="OrthoDB" id="4337767at2"/>
<sequence length="87" mass="9338">MTTDQPSNSPALTAEQHEQLLQASAQLGTAVAEIIQAAEPALRELGRQLAELLAALQQVGLIDADGHPTHPANRPAWQSPYGPPRRR</sequence>
<name>A0A561UKQ0_9ACTN</name>
<dbReference type="RefSeq" id="WP_145906114.1">
    <property type="nucleotide sequence ID" value="NZ_BAAAMZ010000021.1"/>
</dbReference>
<protein>
    <submittedName>
        <fullName evidence="2">Uncharacterized protein</fullName>
    </submittedName>
</protein>
<evidence type="ECO:0000256" key="1">
    <source>
        <dbReference type="SAM" id="MobiDB-lite"/>
    </source>
</evidence>
<dbReference type="Proteomes" id="UP000317940">
    <property type="component" value="Unassembled WGS sequence"/>
</dbReference>
<evidence type="ECO:0000313" key="3">
    <source>
        <dbReference type="Proteomes" id="UP000317940"/>
    </source>
</evidence>
<comment type="caution">
    <text evidence="2">The sequence shown here is derived from an EMBL/GenBank/DDBJ whole genome shotgun (WGS) entry which is preliminary data.</text>
</comment>